<dbReference type="RefSeq" id="WP_130605970.1">
    <property type="nucleotide sequence ID" value="NZ_AP019368.1"/>
</dbReference>
<dbReference type="EMBL" id="AP019368">
    <property type="protein sequence ID" value="BBH51950.1"/>
    <property type="molecule type" value="Genomic_DNA"/>
</dbReference>
<reference evidence="2 3" key="1">
    <citation type="submission" date="2018-12" db="EMBL/GenBank/DDBJ databases">
        <title>Rubrispira sanarue gen. nov., sp., nov., a member of the order Silvanigrellales, isolated from a brackish lake in Hamamatsu Japan.</title>
        <authorList>
            <person name="Maejima Y."/>
            <person name="Iino T."/>
            <person name="Muraguchi Y."/>
            <person name="Fukuda K."/>
            <person name="Nojiri H."/>
            <person name="Ohkuma M."/>
            <person name="Moriuchi R."/>
            <person name="Dohra H."/>
            <person name="Kimbara K."/>
            <person name="Shintani M."/>
        </authorList>
    </citation>
    <scope>NUCLEOTIDE SEQUENCE [LARGE SCALE GENOMIC DNA]</scope>
    <source>
        <strain evidence="2 3">RF1110005</strain>
    </source>
</reference>
<dbReference type="AlphaFoldDB" id="A0A4P2VJZ4"/>
<evidence type="ECO:0000313" key="2">
    <source>
        <dbReference type="EMBL" id="BBH51950.1"/>
    </source>
</evidence>
<evidence type="ECO:0000313" key="3">
    <source>
        <dbReference type="Proteomes" id="UP000291236"/>
    </source>
</evidence>
<keyword evidence="1" id="KW-1133">Transmembrane helix</keyword>
<name>A0A4P2VJZ4_FLUSA</name>
<dbReference type="Proteomes" id="UP000291236">
    <property type="component" value="Chromosome"/>
</dbReference>
<sequence length="226" mass="26790">MENKIRELSKEYYKRKHHLLKKRIIFIFILTFSVSFLLLLSISESWALKIFISKSFSISDMFVVLFFTSLYLFIYNILLSRITLHICYHFESKKIPSFIILFLFIIVYTIISYNAPEFKNILSLGLSKICIISLYFRFWVSRLSETRLKLRITKAPSIYLVSWRAFFVCRWVLVACWLLSSLGFALALVVSHPIINLEGWEGVLLMLTYYFLFSFFVRNPNAHTHS</sequence>
<keyword evidence="1" id="KW-0812">Transmembrane</keyword>
<keyword evidence="1" id="KW-0472">Membrane</keyword>
<feature type="transmembrane region" description="Helical" evidence="1">
    <location>
        <begin position="24"/>
        <end position="42"/>
    </location>
</feature>
<feature type="transmembrane region" description="Helical" evidence="1">
    <location>
        <begin position="161"/>
        <end position="187"/>
    </location>
</feature>
<dbReference type="OrthoDB" id="9832429at2"/>
<dbReference type="KEGG" id="sbf:JCM31447_03790"/>
<protein>
    <submittedName>
        <fullName evidence="2">Uncharacterized protein</fullName>
    </submittedName>
</protein>
<evidence type="ECO:0000256" key="1">
    <source>
        <dbReference type="SAM" id="Phobius"/>
    </source>
</evidence>
<feature type="transmembrane region" description="Helical" evidence="1">
    <location>
        <begin position="62"/>
        <end position="83"/>
    </location>
</feature>
<accession>A0A4P2VJZ4</accession>
<feature type="transmembrane region" description="Helical" evidence="1">
    <location>
        <begin position="199"/>
        <end position="217"/>
    </location>
</feature>
<feature type="transmembrane region" description="Helical" evidence="1">
    <location>
        <begin position="95"/>
        <end position="115"/>
    </location>
</feature>
<keyword evidence="3" id="KW-1185">Reference proteome</keyword>
<feature type="transmembrane region" description="Helical" evidence="1">
    <location>
        <begin position="121"/>
        <end position="140"/>
    </location>
</feature>
<gene>
    <name evidence="2" type="ORF">JCM31447_03790</name>
</gene>
<organism evidence="2 3">
    <name type="scientific">Fluviispira sanaruensis</name>
    <dbReference type="NCBI Taxonomy" id="2493639"/>
    <lineage>
        <taxon>Bacteria</taxon>
        <taxon>Pseudomonadati</taxon>
        <taxon>Bdellovibrionota</taxon>
        <taxon>Oligoflexia</taxon>
        <taxon>Silvanigrellales</taxon>
        <taxon>Silvanigrellaceae</taxon>
        <taxon>Fluviispira</taxon>
    </lineage>
</organism>
<proteinExistence type="predicted"/>